<gene>
    <name evidence="2" type="ORF">GBK04_29180</name>
</gene>
<dbReference type="InterPro" id="IPR026444">
    <property type="entry name" value="Secre_tail"/>
</dbReference>
<sequence length="238" mass="25364">MATSGTITITQPDAITVQISGNTSVQFGYTNGSNCTTLTASATGGTGSFTYAWRQGNSSIGSKANQQVCPTQTTTYTVTATDAAGCSVQKQITVTVDDVRCGYGGVKVCLGGREQCIAQYLVPTYLRLGYTLGGCNSNTPARMGYEETLTAKPLALSLKAYPNPTSGYVTVEVQSPVAELVKFEVVNAQGRVVKQHQRELVEGFNEVRFELTAQPTGNYLIRAIDVLGHQAVVRVNKQ</sequence>
<keyword evidence="3" id="KW-1185">Reference proteome</keyword>
<dbReference type="SUPFAM" id="SSF49299">
    <property type="entry name" value="PKD domain"/>
    <property type="match status" value="1"/>
</dbReference>
<dbReference type="AlphaFoldDB" id="A0A7C9FQM0"/>
<dbReference type="InterPro" id="IPR035986">
    <property type="entry name" value="PKD_dom_sf"/>
</dbReference>
<evidence type="ECO:0000313" key="3">
    <source>
        <dbReference type="Proteomes" id="UP000479293"/>
    </source>
</evidence>
<organism evidence="2 3">
    <name type="scientific">Salmonirosea aquatica</name>
    <dbReference type="NCBI Taxonomy" id="2654236"/>
    <lineage>
        <taxon>Bacteria</taxon>
        <taxon>Pseudomonadati</taxon>
        <taxon>Bacteroidota</taxon>
        <taxon>Cytophagia</taxon>
        <taxon>Cytophagales</taxon>
        <taxon>Spirosomataceae</taxon>
        <taxon>Salmonirosea</taxon>
    </lineage>
</organism>
<dbReference type="Proteomes" id="UP000479293">
    <property type="component" value="Unassembled WGS sequence"/>
</dbReference>
<feature type="domain" description="Secretion system C-terminal sorting" evidence="1">
    <location>
        <begin position="161"/>
        <end position="223"/>
    </location>
</feature>
<protein>
    <submittedName>
        <fullName evidence="2">T9SS type A sorting domain-containing protein</fullName>
    </submittedName>
</protein>
<dbReference type="InterPro" id="IPR013783">
    <property type="entry name" value="Ig-like_fold"/>
</dbReference>
<dbReference type="Gene3D" id="2.60.40.10">
    <property type="entry name" value="Immunoglobulins"/>
    <property type="match status" value="1"/>
</dbReference>
<accession>A0A7C9FQM0</accession>
<comment type="caution">
    <text evidence="2">The sequence shown here is derived from an EMBL/GenBank/DDBJ whole genome shotgun (WGS) entry which is preliminary data.</text>
</comment>
<dbReference type="Pfam" id="PF18962">
    <property type="entry name" value="Por_Secre_tail"/>
    <property type="match status" value="1"/>
</dbReference>
<evidence type="ECO:0000259" key="1">
    <source>
        <dbReference type="Pfam" id="PF18962"/>
    </source>
</evidence>
<evidence type="ECO:0000313" key="2">
    <source>
        <dbReference type="EMBL" id="MPR37291.1"/>
    </source>
</evidence>
<dbReference type="EMBL" id="WHLY01000004">
    <property type="protein sequence ID" value="MPR37291.1"/>
    <property type="molecule type" value="Genomic_DNA"/>
</dbReference>
<dbReference type="NCBIfam" id="TIGR04183">
    <property type="entry name" value="Por_Secre_tail"/>
    <property type="match status" value="1"/>
</dbReference>
<name>A0A7C9FQM0_9BACT</name>
<proteinExistence type="predicted"/>
<reference evidence="2 3" key="1">
    <citation type="submission" date="2019-10" db="EMBL/GenBank/DDBJ databases">
        <title>Draft Genome Sequence of Cytophagaceae sp. SJW1-29.</title>
        <authorList>
            <person name="Choi A."/>
        </authorList>
    </citation>
    <scope>NUCLEOTIDE SEQUENCE [LARGE SCALE GENOMIC DNA]</scope>
    <source>
        <strain evidence="2 3">SJW1-29</strain>
    </source>
</reference>